<dbReference type="EMBL" id="LGUG01000004">
    <property type="protein sequence ID" value="KON96127.1"/>
    <property type="molecule type" value="Genomic_DNA"/>
</dbReference>
<sequence length="377" mass="42709">MNVKKVLRAFHLWLSLIAGLLICVIGITGSLLVFQDELSPVIYSDYYKVTPGKKISYEQAYQTVLSAHPKAEVQRIYMEDSSAAQGVYKFRIKENKHTKEIFIDPGTGQLSGELNEHSFFNWTFDLHETLLLKDYNGKEIVAIIGIFLFFITVSGIFLWWPGIKKWVQGFKIRRGKNLYVSNYDIHKVFGIFSVPFLLVVSLTGILFTFDKEIFGFFGANAKIAPPKEMLVSQPLPQGKMPIDRLVEIAKKEIPDGTVTQIRMPAKPKAGKKEGAVELRMSHGYDPSQRGAGNVRVWLDSYSGKVIEKYDATINPRLTYQTWLFPLHTGLFGGAFTKVLYVIGGLMPTLLMATGTYMWLYKSRKKKESAKRQVRSVA</sequence>
<feature type="transmembrane region" description="Helical" evidence="1">
    <location>
        <begin position="338"/>
        <end position="360"/>
    </location>
</feature>
<keyword evidence="5" id="KW-1185">Reference proteome</keyword>
<dbReference type="InterPro" id="IPR005625">
    <property type="entry name" value="PepSY-ass_TM"/>
</dbReference>
<feature type="transmembrane region" description="Helical" evidence="1">
    <location>
        <begin position="184"/>
        <end position="207"/>
    </location>
</feature>
<evidence type="ECO:0000313" key="6">
    <source>
        <dbReference type="Proteomes" id="UP000182836"/>
    </source>
</evidence>
<dbReference type="AlphaFoldDB" id="A0A0D1X6J0"/>
<dbReference type="Proteomes" id="UP000037269">
    <property type="component" value="Unassembled WGS sequence"/>
</dbReference>
<reference evidence="4 6" key="2">
    <citation type="submission" date="2016-10" db="EMBL/GenBank/DDBJ databases">
        <authorList>
            <person name="de Groot N.N."/>
        </authorList>
    </citation>
    <scope>NUCLEOTIDE SEQUENCE [LARGE SCALE GENOMIC DNA]</scope>
    <source>
        <strain evidence="4 6">DSM 2895</strain>
    </source>
</reference>
<feature type="transmembrane region" description="Helical" evidence="1">
    <location>
        <begin position="12"/>
        <end position="34"/>
    </location>
</feature>
<dbReference type="PATRIC" id="fig|47500.8.peg.4502"/>
<evidence type="ECO:0000259" key="2">
    <source>
        <dbReference type="Pfam" id="PF03413"/>
    </source>
</evidence>
<keyword evidence="1" id="KW-1133">Transmembrane helix</keyword>
<dbReference type="Proteomes" id="UP000182836">
    <property type="component" value="Unassembled WGS sequence"/>
</dbReference>
<name>A0A0D1X6J0_ANEMI</name>
<dbReference type="OrthoDB" id="111691at2"/>
<keyword evidence="1" id="KW-0472">Membrane</keyword>
<reference evidence="3 5" key="1">
    <citation type="submission" date="2015-07" db="EMBL/GenBank/DDBJ databases">
        <title>Fjat-14205 dsm 2895.</title>
        <authorList>
            <person name="Liu B."/>
            <person name="Wang J."/>
            <person name="Zhu Y."/>
            <person name="Liu G."/>
            <person name="Chen Q."/>
            <person name="Chen Z."/>
            <person name="Lan J."/>
            <person name="Che J."/>
            <person name="Ge C."/>
            <person name="Shi H."/>
            <person name="Pan Z."/>
            <person name="Liu X."/>
        </authorList>
    </citation>
    <scope>NUCLEOTIDE SEQUENCE [LARGE SCALE GENOMIC DNA]</scope>
    <source>
        <strain evidence="3 5">DSM 2895</strain>
    </source>
</reference>
<organism evidence="3 5">
    <name type="scientific">Aneurinibacillus migulanus</name>
    <name type="common">Bacillus migulanus</name>
    <dbReference type="NCBI Taxonomy" id="47500"/>
    <lineage>
        <taxon>Bacteria</taxon>
        <taxon>Bacillati</taxon>
        <taxon>Bacillota</taxon>
        <taxon>Bacilli</taxon>
        <taxon>Bacillales</taxon>
        <taxon>Paenibacillaceae</taxon>
        <taxon>Aneurinibacillus group</taxon>
        <taxon>Aneurinibacillus</taxon>
    </lineage>
</organism>
<dbReference type="STRING" id="47500.AF333_12175"/>
<gene>
    <name evidence="3" type="ORF">AF333_12175</name>
    <name evidence="4" type="ORF">SAMN04487909_1074</name>
</gene>
<feature type="domain" description="PepSY" evidence="2">
    <location>
        <begin position="54"/>
        <end position="110"/>
    </location>
</feature>
<dbReference type="RefSeq" id="WP_043068852.1">
    <property type="nucleotide sequence ID" value="NZ_BJOA01000226.1"/>
</dbReference>
<evidence type="ECO:0000256" key="1">
    <source>
        <dbReference type="SAM" id="Phobius"/>
    </source>
</evidence>
<dbReference type="PANTHER" id="PTHR34219:SF3">
    <property type="entry name" value="BLL7967 PROTEIN"/>
    <property type="match status" value="1"/>
</dbReference>
<dbReference type="GeneID" id="42305933"/>
<evidence type="ECO:0000313" key="3">
    <source>
        <dbReference type="EMBL" id="KON96127.1"/>
    </source>
</evidence>
<proteinExistence type="predicted"/>
<protein>
    <submittedName>
        <fullName evidence="4">Uncharacterized iron-regulated membrane protein</fullName>
    </submittedName>
</protein>
<evidence type="ECO:0000313" key="5">
    <source>
        <dbReference type="Proteomes" id="UP000037269"/>
    </source>
</evidence>
<dbReference type="EMBL" id="FNED01000007">
    <property type="protein sequence ID" value="SDI72483.1"/>
    <property type="molecule type" value="Genomic_DNA"/>
</dbReference>
<keyword evidence="1" id="KW-0812">Transmembrane</keyword>
<dbReference type="Pfam" id="PF03413">
    <property type="entry name" value="PepSY"/>
    <property type="match status" value="1"/>
</dbReference>
<evidence type="ECO:0000313" key="4">
    <source>
        <dbReference type="EMBL" id="SDI72483.1"/>
    </source>
</evidence>
<dbReference type="Pfam" id="PF03929">
    <property type="entry name" value="PepSY_TM"/>
    <property type="match status" value="1"/>
</dbReference>
<dbReference type="InterPro" id="IPR025711">
    <property type="entry name" value="PepSY"/>
</dbReference>
<feature type="transmembrane region" description="Helical" evidence="1">
    <location>
        <begin position="140"/>
        <end position="163"/>
    </location>
</feature>
<accession>A0A0D1X6J0</accession>
<dbReference type="PANTHER" id="PTHR34219">
    <property type="entry name" value="IRON-REGULATED INNER MEMBRANE PROTEIN-RELATED"/>
    <property type="match status" value="1"/>
</dbReference>